<evidence type="ECO:0000313" key="2">
    <source>
        <dbReference type="Proteomes" id="UP001234297"/>
    </source>
</evidence>
<dbReference type="EMBL" id="CM056815">
    <property type="protein sequence ID" value="KAJ8629782.1"/>
    <property type="molecule type" value="Genomic_DNA"/>
</dbReference>
<dbReference type="Proteomes" id="UP001234297">
    <property type="component" value="Chromosome 7"/>
</dbReference>
<organism evidence="1 2">
    <name type="scientific">Persea americana</name>
    <name type="common">Avocado</name>
    <dbReference type="NCBI Taxonomy" id="3435"/>
    <lineage>
        <taxon>Eukaryota</taxon>
        <taxon>Viridiplantae</taxon>
        <taxon>Streptophyta</taxon>
        <taxon>Embryophyta</taxon>
        <taxon>Tracheophyta</taxon>
        <taxon>Spermatophyta</taxon>
        <taxon>Magnoliopsida</taxon>
        <taxon>Magnoliidae</taxon>
        <taxon>Laurales</taxon>
        <taxon>Lauraceae</taxon>
        <taxon>Persea</taxon>
    </lineage>
</organism>
<gene>
    <name evidence="1" type="ORF">MRB53_023105</name>
</gene>
<keyword evidence="2" id="KW-1185">Reference proteome</keyword>
<sequence length="75" mass="8212">MGKNKQRCMSSLAPSSNYGGFGIARLSVSPVLLGLSECQNGILAGMLTECCLFLFCWLAGLVGKFWYRIYLESPL</sequence>
<reference evidence="1 2" key="1">
    <citation type="journal article" date="2022" name="Hortic Res">
        <title>A haplotype resolved chromosomal level avocado genome allows analysis of novel avocado genes.</title>
        <authorList>
            <person name="Nath O."/>
            <person name="Fletcher S.J."/>
            <person name="Hayward A."/>
            <person name="Shaw L.M."/>
            <person name="Masouleh A.K."/>
            <person name="Furtado A."/>
            <person name="Henry R.J."/>
            <person name="Mitter N."/>
        </authorList>
    </citation>
    <scope>NUCLEOTIDE SEQUENCE [LARGE SCALE GENOMIC DNA]</scope>
    <source>
        <strain evidence="2">cv. Hass</strain>
    </source>
</reference>
<comment type="caution">
    <text evidence="1">The sequence shown here is derived from an EMBL/GenBank/DDBJ whole genome shotgun (WGS) entry which is preliminary data.</text>
</comment>
<accession>A0ACC2L8V3</accession>
<proteinExistence type="predicted"/>
<protein>
    <submittedName>
        <fullName evidence="1">Uncharacterized protein</fullName>
    </submittedName>
</protein>
<name>A0ACC2L8V3_PERAE</name>
<evidence type="ECO:0000313" key="1">
    <source>
        <dbReference type="EMBL" id="KAJ8629782.1"/>
    </source>
</evidence>